<sequence>MFKYRVFFFNSGGYRDNEIISTPFEIIERDHRLVVIDNAREIGKEIGGAEMVEQMINDTRGWQEANTAVRVEKVSLDHPDES</sequence>
<accession>A0ABW4XG11</accession>
<gene>
    <name evidence="1" type="ORF">ACFSJ3_00370</name>
</gene>
<dbReference type="EMBL" id="JBHUHT010000003">
    <property type="protein sequence ID" value="MFD2094425.1"/>
    <property type="molecule type" value="Genomic_DNA"/>
</dbReference>
<protein>
    <submittedName>
        <fullName evidence="1">Uncharacterized protein</fullName>
    </submittedName>
</protein>
<organism evidence="1 2">
    <name type="scientific">Corallincola platygyrae</name>
    <dbReference type="NCBI Taxonomy" id="1193278"/>
    <lineage>
        <taxon>Bacteria</taxon>
        <taxon>Pseudomonadati</taxon>
        <taxon>Pseudomonadota</taxon>
        <taxon>Gammaproteobacteria</taxon>
        <taxon>Alteromonadales</taxon>
        <taxon>Psychromonadaceae</taxon>
        <taxon>Corallincola</taxon>
    </lineage>
</organism>
<evidence type="ECO:0000313" key="1">
    <source>
        <dbReference type="EMBL" id="MFD2094425.1"/>
    </source>
</evidence>
<name>A0ABW4XG11_9GAMM</name>
<keyword evidence="2" id="KW-1185">Reference proteome</keyword>
<reference evidence="2" key="1">
    <citation type="journal article" date="2019" name="Int. J. Syst. Evol. Microbiol.">
        <title>The Global Catalogue of Microorganisms (GCM) 10K type strain sequencing project: providing services to taxonomists for standard genome sequencing and annotation.</title>
        <authorList>
            <consortium name="The Broad Institute Genomics Platform"/>
            <consortium name="The Broad Institute Genome Sequencing Center for Infectious Disease"/>
            <person name="Wu L."/>
            <person name="Ma J."/>
        </authorList>
    </citation>
    <scope>NUCLEOTIDE SEQUENCE [LARGE SCALE GENOMIC DNA]</scope>
    <source>
        <strain evidence="2">CGMCC 1.10992</strain>
    </source>
</reference>
<proteinExistence type="predicted"/>
<dbReference type="RefSeq" id="WP_345337742.1">
    <property type="nucleotide sequence ID" value="NZ_BAABLI010000003.1"/>
</dbReference>
<dbReference type="Proteomes" id="UP001597380">
    <property type="component" value="Unassembled WGS sequence"/>
</dbReference>
<evidence type="ECO:0000313" key="2">
    <source>
        <dbReference type="Proteomes" id="UP001597380"/>
    </source>
</evidence>
<comment type="caution">
    <text evidence="1">The sequence shown here is derived from an EMBL/GenBank/DDBJ whole genome shotgun (WGS) entry which is preliminary data.</text>
</comment>